<dbReference type="Proteomes" id="UP000229383">
    <property type="component" value="Unassembled WGS sequence"/>
</dbReference>
<feature type="non-terminal residue" evidence="1">
    <location>
        <position position="1"/>
    </location>
</feature>
<evidence type="ECO:0000313" key="1">
    <source>
        <dbReference type="EMBL" id="PIR70371.1"/>
    </source>
</evidence>
<protein>
    <submittedName>
        <fullName evidence="1">Uncharacterized protein</fullName>
    </submittedName>
</protein>
<accession>A0A2H0TFP6</accession>
<gene>
    <name evidence="1" type="ORF">COU46_01860</name>
</gene>
<dbReference type="EMBL" id="PFCN01000022">
    <property type="protein sequence ID" value="PIR70371.1"/>
    <property type="molecule type" value="Genomic_DNA"/>
</dbReference>
<organism evidence="1 2">
    <name type="scientific">Candidatus Niyogibacteria bacterium CG10_big_fil_rev_8_21_14_0_10_42_19</name>
    <dbReference type="NCBI Taxonomy" id="1974725"/>
    <lineage>
        <taxon>Bacteria</taxon>
        <taxon>Candidatus Niyogiibacteriota</taxon>
    </lineage>
</organism>
<reference evidence="2" key="1">
    <citation type="submission" date="2017-09" db="EMBL/GenBank/DDBJ databases">
        <title>Depth-based differentiation of microbial function through sediment-hosted aquifers and enrichment of novel symbionts in the deep terrestrial subsurface.</title>
        <authorList>
            <person name="Probst A.J."/>
            <person name="Ladd B."/>
            <person name="Jarett J.K."/>
            <person name="Geller-Mcgrath D.E."/>
            <person name="Sieber C.M.K."/>
            <person name="Emerson J.B."/>
            <person name="Anantharaman K."/>
            <person name="Thomas B.C."/>
            <person name="Malmstrom R."/>
            <person name="Stieglmeier M."/>
            <person name="Klingl A."/>
            <person name="Woyke T."/>
            <person name="Ryan C.M."/>
            <person name="Banfield J.F."/>
        </authorList>
    </citation>
    <scope>NUCLEOTIDE SEQUENCE [LARGE SCALE GENOMIC DNA]</scope>
</reference>
<comment type="caution">
    <text evidence="1">The sequence shown here is derived from an EMBL/GenBank/DDBJ whole genome shotgun (WGS) entry which is preliminary data.</text>
</comment>
<name>A0A2H0TFP6_9BACT</name>
<feature type="non-terminal residue" evidence="1">
    <location>
        <position position="235"/>
    </location>
</feature>
<dbReference type="AlphaFoldDB" id="A0A2H0TFP6"/>
<proteinExistence type="predicted"/>
<sequence length="235" mass="25937">ETEIFFSVANTTSQDQNAEIIFWFDGRDKQIEDVEKIVKGENSELSIFNEFSIPQFSNRKSVKGYTAGSKFEDKIVAGQTNYYRAIAKFPKGANGEFFIETFGIPAGCSDIFGYSGKTKNTAISSDVSANFNEVRDSKLDINLSISSENILSSLFVDKRLSEPVGGFAPPKSRISSLDSHSVTGSDLSYHNQNASKIKRDDEFKWGANIAHADENEQDSGNCGITAYGHLDPYYA</sequence>
<evidence type="ECO:0000313" key="2">
    <source>
        <dbReference type="Proteomes" id="UP000229383"/>
    </source>
</evidence>